<dbReference type="InterPro" id="IPR008792">
    <property type="entry name" value="PQQD"/>
</dbReference>
<reference evidence="5 6" key="1">
    <citation type="journal article" date="2015" name="Appl. Environ. Microbiol.">
        <title>Aerobic and Anaerobic Thiosulfate Oxidation by a Cold-Adapted, Subglacial Chemoautotroph.</title>
        <authorList>
            <person name="Harrold Z.R."/>
            <person name="Skidmore M.L."/>
            <person name="Hamilton T.L."/>
            <person name="Desch L."/>
            <person name="Amada K."/>
            <person name="van Gelder W."/>
            <person name="Glover K."/>
            <person name="Roden E.E."/>
            <person name="Boyd E.S."/>
        </authorList>
    </citation>
    <scope>NUCLEOTIDE SEQUENCE [LARGE SCALE GENOMIC DNA]</scope>
    <source>
        <strain evidence="5 6">RG</strain>
    </source>
</reference>
<dbReference type="NCBIfam" id="TIGR03859">
    <property type="entry name" value="PQQ_PqqD"/>
    <property type="match status" value="1"/>
</dbReference>
<dbReference type="RefSeq" id="WP_059758678.1">
    <property type="nucleotide sequence ID" value="NZ_LDUG01000049.1"/>
</dbReference>
<organism evidence="5 6">
    <name type="scientific">Thiobacillus denitrificans</name>
    <dbReference type="NCBI Taxonomy" id="36861"/>
    <lineage>
        <taxon>Bacteria</taxon>
        <taxon>Pseudomonadati</taxon>
        <taxon>Pseudomonadota</taxon>
        <taxon>Betaproteobacteria</taxon>
        <taxon>Nitrosomonadales</taxon>
        <taxon>Thiobacillaceae</taxon>
        <taxon>Thiobacillus</taxon>
    </lineage>
</organism>
<gene>
    <name evidence="4" type="primary">pqqD</name>
    <name evidence="5" type="ORF">ABW22_15060</name>
</gene>
<dbReference type="UniPathway" id="UPA00539"/>
<dbReference type="Pfam" id="PF05402">
    <property type="entry name" value="PqqD"/>
    <property type="match status" value="1"/>
</dbReference>
<evidence type="ECO:0000256" key="2">
    <source>
        <dbReference type="ARBA" id="ARBA00011741"/>
    </source>
</evidence>
<comment type="similarity">
    <text evidence="4">Belongs to the PqqD family.</text>
</comment>
<comment type="pathway">
    <text evidence="1 4">Cofactor biosynthesis; pyrroloquinoline quinone biosynthesis.</text>
</comment>
<dbReference type="InterPro" id="IPR041881">
    <property type="entry name" value="PqqD_sf"/>
</dbReference>
<evidence type="ECO:0000313" key="6">
    <source>
        <dbReference type="Proteomes" id="UP000064243"/>
    </source>
</evidence>
<dbReference type="InterPro" id="IPR022479">
    <property type="entry name" value="PqqD_bac"/>
</dbReference>
<evidence type="ECO:0000256" key="1">
    <source>
        <dbReference type="ARBA" id="ARBA00004886"/>
    </source>
</evidence>
<dbReference type="GO" id="GO:0018189">
    <property type="term" value="P:pyrroloquinoline quinone biosynthetic process"/>
    <property type="evidence" value="ECO:0007669"/>
    <property type="project" value="UniProtKB-UniRule"/>
</dbReference>
<sequence>MNAPQAAIALDARPRVAGHFRLQWEEVQKAWVLLYPEGMVKLNGSAGEIMQRLDGEKTVQALIDELESSFETSGLTQDVLDFLAIAQRQGWVKP</sequence>
<dbReference type="PATRIC" id="fig|36861.3.peg.2838"/>
<dbReference type="Gene3D" id="1.10.10.1150">
    <property type="entry name" value="Coenzyme PQQ synthesis protein D (PqqD)"/>
    <property type="match status" value="1"/>
</dbReference>
<dbReference type="OrthoDB" id="7356791at2"/>
<comment type="caution">
    <text evidence="5">The sequence shown here is derived from an EMBL/GenBank/DDBJ whole genome shotgun (WGS) entry which is preliminary data.</text>
</comment>
<dbReference type="EMBL" id="LDUG01000049">
    <property type="protein sequence ID" value="KVW93149.1"/>
    <property type="molecule type" value="Genomic_DNA"/>
</dbReference>
<dbReference type="Proteomes" id="UP000064243">
    <property type="component" value="Unassembled WGS sequence"/>
</dbReference>
<dbReference type="HAMAP" id="MF_00655">
    <property type="entry name" value="PQQ_syn_PqqD"/>
    <property type="match status" value="1"/>
</dbReference>
<proteinExistence type="inferred from homology"/>
<dbReference type="GO" id="GO:0048038">
    <property type="term" value="F:quinone binding"/>
    <property type="evidence" value="ECO:0007669"/>
    <property type="project" value="InterPro"/>
</dbReference>
<dbReference type="NCBIfam" id="NF002535">
    <property type="entry name" value="PRK02079.1"/>
    <property type="match status" value="1"/>
</dbReference>
<evidence type="ECO:0000256" key="4">
    <source>
        <dbReference type="HAMAP-Rule" id="MF_00655"/>
    </source>
</evidence>
<keyword evidence="3 4" id="KW-0884">PQQ biosynthesis</keyword>
<accession>A0A125BBQ9</accession>
<protein>
    <recommendedName>
        <fullName evidence="4">PqqA binding protein</fullName>
    </recommendedName>
    <alternativeName>
        <fullName evidence="4">Coenzyme PQQ synthesis protein D</fullName>
    </alternativeName>
    <alternativeName>
        <fullName evidence="4">Pyrroloquinoline quinone biosynthesis protein D</fullName>
    </alternativeName>
</protein>
<keyword evidence="6" id="KW-1185">Reference proteome</keyword>
<comment type="function">
    <text evidence="4">Functions as a PqqA binding protein and presents PqqA to PqqE, in the pyrroloquinoline quinone (PQQ) biosynthetic pathway.</text>
</comment>
<evidence type="ECO:0000313" key="5">
    <source>
        <dbReference type="EMBL" id="KVW93149.1"/>
    </source>
</evidence>
<dbReference type="AlphaFoldDB" id="A0A125BBQ9"/>
<comment type="subunit">
    <text evidence="2 4">Monomer. Interacts with PqqE.</text>
</comment>
<name>A0A125BBQ9_THIDE</name>
<evidence type="ECO:0000256" key="3">
    <source>
        <dbReference type="ARBA" id="ARBA00022905"/>
    </source>
</evidence>